<accession>A0A409WZ69</accession>
<dbReference type="Proteomes" id="UP000284842">
    <property type="component" value="Unassembled WGS sequence"/>
</dbReference>
<dbReference type="EMBL" id="NHTK01004981">
    <property type="protein sequence ID" value="PPQ83797.1"/>
    <property type="molecule type" value="Genomic_DNA"/>
</dbReference>
<gene>
    <name evidence="2" type="ORF">CVT24_007320</name>
</gene>
<sequence>MAQNNIFIPFDLVEKIFSHIPTTDHATLSACSQTSKSFRDSMQGRLFEVINVECAVVRDRRGDFTLADIKGVDTVHQLLSSLTTKPTLASYIRSFNIIGTELFPSRMTMRDPLGSPTPSIFRILSLLTSLTAFSFSGDPTSRDLLPIKERHISSDLKEAIQSLFMRSSASIKSVALTAIRDFPLEKLRHLPNIETLHVPSLIDTHIALPPGLINPKVLHIGDTRHHDSKILVNLLRLLTPTHSHRPTMTLSRIESLCMISPYASQNETHQHHSMKNYSMPPMQHLNTPYNDIANFNLARFHNLASLTLSGTLMSRTMSSAHPIVESRCRWMGAILSTLPQITVQDSSYTGPQPPLLSLFIEIGIYGAFTPADISALPFGQFTDVLNAAIDGGAMIKARIDLHFLNCKHRVKSFINEPKG</sequence>
<organism evidence="2 3">
    <name type="scientific">Panaeolus cyanescens</name>
    <dbReference type="NCBI Taxonomy" id="181874"/>
    <lineage>
        <taxon>Eukaryota</taxon>
        <taxon>Fungi</taxon>
        <taxon>Dikarya</taxon>
        <taxon>Basidiomycota</taxon>
        <taxon>Agaricomycotina</taxon>
        <taxon>Agaricomycetes</taxon>
        <taxon>Agaricomycetidae</taxon>
        <taxon>Agaricales</taxon>
        <taxon>Agaricineae</taxon>
        <taxon>Galeropsidaceae</taxon>
        <taxon>Panaeolus</taxon>
    </lineage>
</organism>
<reference evidence="2 3" key="1">
    <citation type="journal article" date="2018" name="Evol. Lett.">
        <title>Horizontal gene cluster transfer increased hallucinogenic mushroom diversity.</title>
        <authorList>
            <person name="Reynolds H.T."/>
            <person name="Vijayakumar V."/>
            <person name="Gluck-Thaler E."/>
            <person name="Korotkin H.B."/>
            <person name="Matheny P.B."/>
            <person name="Slot J.C."/>
        </authorList>
    </citation>
    <scope>NUCLEOTIDE SEQUENCE [LARGE SCALE GENOMIC DNA]</scope>
    <source>
        <strain evidence="2 3">2629</strain>
    </source>
</reference>
<name>A0A409WZ69_9AGAR</name>
<evidence type="ECO:0000259" key="1">
    <source>
        <dbReference type="Pfam" id="PF00646"/>
    </source>
</evidence>
<evidence type="ECO:0000313" key="2">
    <source>
        <dbReference type="EMBL" id="PPQ83797.1"/>
    </source>
</evidence>
<evidence type="ECO:0000313" key="3">
    <source>
        <dbReference type="Proteomes" id="UP000284842"/>
    </source>
</evidence>
<dbReference type="Pfam" id="PF00646">
    <property type="entry name" value="F-box"/>
    <property type="match status" value="1"/>
</dbReference>
<protein>
    <recommendedName>
        <fullName evidence="1">F-box domain-containing protein</fullName>
    </recommendedName>
</protein>
<dbReference type="AlphaFoldDB" id="A0A409WZ69"/>
<dbReference type="InterPro" id="IPR001810">
    <property type="entry name" value="F-box_dom"/>
</dbReference>
<proteinExistence type="predicted"/>
<keyword evidence="3" id="KW-1185">Reference proteome</keyword>
<feature type="domain" description="F-box" evidence="1">
    <location>
        <begin position="8"/>
        <end position="40"/>
    </location>
</feature>
<dbReference type="CDD" id="cd09917">
    <property type="entry name" value="F-box_SF"/>
    <property type="match status" value="1"/>
</dbReference>
<dbReference type="OrthoDB" id="2745898at2759"/>
<comment type="caution">
    <text evidence="2">The sequence shown here is derived from an EMBL/GenBank/DDBJ whole genome shotgun (WGS) entry which is preliminary data.</text>
</comment>
<dbReference type="InParanoid" id="A0A409WZ69"/>